<protein>
    <submittedName>
        <fullName evidence="1">6517_t:CDS:1</fullName>
    </submittedName>
</protein>
<dbReference type="EMBL" id="CAJVPP010010896">
    <property type="protein sequence ID" value="CAG8712208.1"/>
    <property type="molecule type" value="Genomic_DNA"/>
</dbReference>
<evidence type="ECO:0000313" key="2">
    <source>
        <dbReference type="Proteomes" id="UP000789375"/>
    </source>
</evidence>
<reference evidence="1" key="1">
    <citation type="submission" date="2021-06" db="EMBL/GenBank/DDBJ databases">
        <authorList>
            <person name="Kallberg Y."/>
            <person name="Tangrot J."/>
            <person name="Rosling A."/>
        </authorList>
    </citation>
    <scope>NUCLEOTIDE SEQUENCE</scope>
    <source>
        <strain evidence="1">87-6 pot B 2015</strain>
    </source>
</reference>
<feature type="non-terminal residue" evidence="1">
    <location>
        <position position="1"/>
    </location>
</feature>
<proteinExistence type="predicted"/>
<comment type="caution">
    <text evidence="1">The sequence shown here is derived from an EMBL/GenBank/DDBJ whole genome shotgun (WGS) entry which is preliminary data.</text>
</comment>
<evidence type="ECO:0000313" key="1">
    <source>
        <dbReference type="EMBL" id="CAG8712208.1"/>
    </source>
</evidence>
<organism evidence="1 2">
    <name type="scientific">Funneliformis mosseae</name>
    <name type="common">Endomycorrhizal fungus</name>
    <name type="synonym">Glomus mosseae</name>
    <dbReference type="NCBI Taxonomy" id="27381"/>
    <lineage>
        <taxon>Eukaryota</taxon>
        <taxon>Fungi</taxon>
        <taxon>Fungi incertae sedis</taxon>
        <taxon>Mucoromycota</taxon>
        <taxon>Glomeromycotina</taxon>
        <taxon>Glomeromycetes</taxon>
        <taxon>Glomerales</taxon>
        <taxon>Glomeraceae</taxon>
        <taxon>Funneliformis</taxon>
    </lineage>
</organism>
<dbReference type="AlphaFoldDB" id="A0A9N9HXW2"/>
<name>A0A9N9HXW2_FUNMO</name>
<dbReference type="Proteomes" id="UP000789375">
    <property type="component" value="Unassembled WGS sequence"/>
</dbReference>
<keyword evidence="2" id="KW-1185">Reference proteome</keyword>
<accession>A0A9N9HXW2</accession>
<sequence length="93" mass="11010">IYGMKGKINNVDVDGINKNSETISKRFSLRQLKLILKKRPRLFRLNFSTPTHNNLTVSEEYPHLSNENLDVATTRNQPILNRRFRNRLWSKWG</sequence>
<gene>
    <name evidence="1" type="ORF">FMOSSE_LOCUS14401</name>
</gene>